<dbReference type="NCBIfam" id="NF009296">
    <property type="entry name" value="PRK12653.1"/>
    <property type="match status" value="1"/>
</dbReference>
<comment type="similarity">
    <text evidence="2">Belongs to the transaldolase family. Type 3A subfamily.</text>
</comment>
<dbReference type="InterPro" id="IPR033919">
    <property type="entry name" value="TSA/FSA_arc/bac"/>
</dbReference>
<dbReference type="CDD" id="cd00956">
    <property type="entry name" value="Transaldolase_FSA"/>
    <property type="match status" value="1"/>
</dbReference>
<comment type="subcellular location">
    <subcellularLocation>
        <location evidence="1">Cytoplasm</location>
    </subcellularLocation>
</comment>
<dbReference type="InterPro" id="IPR013785">
    <property type="entry name" value="Aldolase_TIM"/>
</dbReference>
<comment type="catalytic activity">
    <reaction evidence="5">
        <text>beta-D-fructose 6-phosphate = dihydroxyacetone + D-glyceraldehyde 3-phosphate</text>
        <dbReference type="Rhea" id="RHEA:28002"/>
        <dbReference type="ChEBI" id="CHEBI:16016"/>
        <dbReference type="ChEBI" id="CHEBI:57634"/>
        <dbReference type="ChEBI" id="CHEBI:59776"/>
    </reaction>
</comment>
<evidence type="ECO:0000256" key="5">
    <source>
        <dbReference type="ARBA" id="ARBA00048809"/>
    </source>
</evidence>
<dbReference type="SUPFAM" id="SSF51569">
    <property type="entry name" value="Aldolase"/>
    <property type="match status" value="1"/>
</dbReference>
<keyword evidence="6" id="KW-0456">Lyase</keyword>
<dbReference type="PROSITE" id="PS01054">
    <property type="entry name" value="TRANSALDOLASE_1"/>
    <property type="match status" value="1"/>
</dbReference>
<evidence type="ECO:0000256" key="2">
    <source>
        <dbReference type="ARBA" id="ARBA00005763"/>
    </source>
</evidence>
<dbReference type="EMBL" id="CP017903">
    <property type="protein sequence ID" value="ARP20162.1"/>
    <property type="molecule type" value="Genomic_DNA"/>
</dbReference>
<dbReference type="GO" id="GO:0042182">
    <property type="term" value="P:ketone catabolic process"/>
    <property type="evidence" value="ECO:0007669"/>
    <property type="project" value="UniProtKB-ARBA"/>
</dbReference>
<evidence type="ECO:0000256" key="1">
    <source>
        <dbReference type="ARBA" id="ARBA00004496"/>
    </source>
</evidence>
<name>A0A1W6TGX7_VIBAL</name>
<dbReference type="InterPro" id="IPR001585">
    <property type="entry name" value="TAL/FSA"/>
</dbReference>
<evidence type="ECO:0000313" key="6">
    <source>
        <dbReference type="EMBL" id="ARP20162.1"/>
    </source>
</evidence>
<sequence length="256" mass="28095">MKFQLIKIKISFDCQIYSDPIIKTKILFKVETMIELYLDTADVAEVKRFNQCLPLKGVTTNPSILAKSKQGLNETLAGMQEALGGTPRFHAQVVSSTVEGMLAEARQLYELPYDMVVKVPATETGLAAIKLMKEEGIQVLATAIYSAQQGFLAALCGADYLAPYVNRIDAMNGNGVEVVADLQLLLDQNQLPAKILAASFKNTQQAMEVMKLGIEAITLPTDVAAQMFAHPAVKPAVEQFDKDWKETFGEKLSFES</sequence>
<proteinExistence type="inferred from homology"/>
<accession>A0A1W6TGX7</accession>
<gene>
    <name evidence="6" type="primary">fsaA</name>
    <name evidence="6" type="ORF">K05K4_34330</name>
</gene>
<dbReference type="Gene3D" id="3.20.20.70">
    <property type="entry name" value="Aldolase class I"/>
    <property type="match status" value="1"/>
</dbReference>
<evidence type="ECO:0000256" key="3">
    <source>
        <dbReference type="ARBA" id="ARBA00022490"/>
    </source>
</evidence>
<dbReference type="Pfam" id="PF00923">
    <property type="entry name" value="TAL_FSA"/>
    <property type="match status" value="1"/>
</dbReference>
<organism evidence="6">
    <name type="scientific">Vibrio alginolyticus</name>
    <dbReference type="NCBI Taxonomy" id="663"/>
    <lineage>
        <taxon>Bacteria</taxon>
        <taxon>Pseudomonadati</taxon>
        <taxon>Pseudomonadota</taxon>
        <taxon>Gammaproteobacteria</taxon>
        <taxon>Vibrionales</taxon>
        <taxon>Vibrionaceae</taxon>
        <taxon>Vibrio</taxon>
    </lineage>
</organism>
<dbReference type="PANTHER" id="PTHR10683:SF40">
    <property type="entry name" value="FRUCTOSE-6-PHOSPHATE ALDOLASE 1-RELATED"/>
    <property type="match status" value="1"/>
</dbReference>
<keyword evidence="3" id="KW-0963">Cytoplasm</keyword>
<dbReference type="EC" id="4.1.2.-" evidence="6"/>
<reference evidence="6" key="1">
    <citation type="submission" date="2016-10" db="EMBL/GenBank/DDBJ databases">
        <title>The High Quality Genome of Vibrio alginolyticus K01M1.</title>
        <authorList>
            <person name="Wendling C."/>
            <person name="Chibani C.M."/>
            <person name="Hertel R."/>
            <person name="Sproer C."/>
            <person name="Bunk B."/>
            <person name="Overmann J."/>
            <person name="Roth O."/>
            <person name="Liesegang H."/>
        </authorList>
    </citation>
    <scope>NUCLEOTIDE SEQUENCE</scope>
    <source>
        <strain evidence="6">K05K4</strain>
    </source>
</reference>
<protein>
    <submittedName>
        <fullName evidence="6">Fructose-6-phosphate aldolase 1</fullName>
        <ecNumber evidence="6">4.1.2.-</ecNumber>
    </submittedName>
</protein>
<keyword evidence="4" id="KW-0704">Schiff base</keyword>
<dbReference type="GO" id="GO:0005975">
    <property type="term" value="P:carbohydrate metabolic process"/>
    <property type="evidence" value="ECO:0007669"/>
    <property type="project" value="InterPro"/>
</dbReference>
<dbReference type="AlphaFoldDB" id="A0A1W6TGX7"/>
<dbReference type="FunFam" id="3.20.20.70:FF:000018">
    <property type="entry name" value="Probable transaldolase"/>
    <property type="match status" value="1"/>
</dbReference>
<dbReference type="PANTHER" id="PTHR10683">
    <property type="entry name" value="TRANSALDOLASE"/>
    <property type="match status" value="1"/>
</dbReference>
<evidence type="ECO:0000256" key="4">
    <source>
        <dbReference type="ARBA" id="ARBA00023270"/>
    </source>
</evidence>
<dbReference type="GO" id="GO:0005737">
    <property type="term" value="C:cytoplasm"/>
    <property type="evidence" value="ECO:0007669"/>
    <property type="project" value="UniProtKB-SubCell"/>
</dbReference>
<dbReference type="InterPro" id="IPR018225">
    <property type="entry name" value="Transaldolase_AS"/>
</dbReference>
<dbReference type="GO" id="GO:0016832">
    <property type="term" value="F:aldehyde-lyase activity"/>
    <property type="evidence" value="ECO:0007669"/>
    <property type="project" value="InterPro"/>
</dbReference>